<sequence length="89" mass="10132">MDLSKRKLIHHACLNFSVKPYVLPISSLKNLGKASLAQRKGPQPSSSLAISSRKGVFSNPEGLRYEACNNFDQTSWRYMRLKETRSSFR</sequence>
<reference evidence="1" key="1">
    <citation type="submission" date="2023-07" db="EMBL/GenBank/DDBJ databases">
        <authorList>
            <consortium name="AG Swart"/>
            <person name="Singh M."/>
            <person name="Singh A."/>
            <person name="Seah K."/>
            <person name="Emmerich C."/>
        </authorList>
    </citation>
    <scope>NUCLEOTIDE SEQUENCE</scope>
    <source>
        <strain evidence="1">DP1</strain>
    </source>
</reference>
<dbReference type="AlphaFoldDB" id="A0AAD2D536"/>
<dbReference type="Proteomes" id="UP001295684">
    <property type="component" value="Unassembled WGS sequence"/>
</dbReference>
<comment type="caution">
    <text evidence="1">The sequence shown here is derived from an EMBL/GenBank/DDBJ whole genome shotgun (WGS) entry which is preliminary data.</text>
</comment>
<evidence type="ECO:0000313" key="1">
    <source>
        <dbReference type="EMBL" id="CAI2380767.1"/>
    </source>
</evidence>
<accession>A0AAD2D536</accession>
<dbReference type="EMBL" id="CAMPGE010022750">
    <property type="protein sequence ID" value="CAI2380767.1"/>
    <property type="molecule type" value="Genomic_DNA"/>
</dbReference>
<organism evidence="1 2">
    <name type="scientific">Euplotes crassus</name>
    <dbReference type="NCBI Taxonomy" id="5936"/>
    <lineage>
        <taxon>Eukaryota</taxon>
        <taxon>Sar</taxon>
        <taxon>Alveolata</taxon>
        <taxon>Ciliophora</taxon>
        <taxon>Intramacronucleata</taxon>
        <taxon>Spirotrichea</taxon>
        <taxon>Hypotrichia</taxon>
        <taxon>Euplotida</taxon>
        <taxon>Euplotidae</taxon>
        <taxon>Moneuplotes</taxon>
    </lineage>
</organism>
<evidence type="ECO:0000313" key="2">
    <source>
        <dbReference type="Proteomes" id="UP001295684"/>
    </source>
</evidence>
<gene>
    <name evidence="1" type="ORF">ECRASSUSDP1_LOCUS22207</name>
</gene>
<proteinExistence type="predicted"/>
<keyword evidence="2" id="KW-1185">Reference proteome</keyword>
<protein>
    <submittedName>
        <fullName evidence="1">Uncharacterized protein</fullName>
    </submittedName>
</protein>
<name>A0AAD2D536_EUPCR</name>